<protein>
    <submittedName>
        <fullName evidence="1">A nuclease of the HNH/ENDO VII superfamily with conserved WHH</fullName>
    </submittedName>
</protein>
<dbReference type="OrthoDB" id="2366124at2"/>
<organism evidence="1 2">
    <name type="scientific">Papillibacter cinnamivorans DSM 12816</name>
    <dbReference type="NCBI Taxonomy" id="1122930"/>
    <lineage>
        <taxon>Bacteria</taxon>
        <taxon>Bacillati</taxon>
        <taxon>Bacillota</taxon>
        <taxon>Clostridia</taxon>
        <taxon>Eubacteriales</taxon>
        <taxon>Oscillospiraceae</taxon>
        <taxon>Papillibacter</taxon>
    </lineage>
</organism>
<dbReference type="AlphaFoldDB" id="A0A1W2CSP5"/>
<proteinExistence type="predicted"/>
<gene>
    <name evidence="1" type="ORF">SAMN02745168_0217</name>
</gene>
<reference evidence="1 2" key="1">
    <citation type="submission" date="2017-04" db="EMBL/GenBank/DDBJ databases">
        <authorList>
            <person name="Afonso C.L."/>
            <person name="Miller P.J."/>
            <person name="Scott M.A."/>
            <person name="Spackman E."/>
            <person name="Goraichik I."/>
            <person name="Dimitrov K.M."/>
            <person name="Suarez D.L."/>
            <person name="Swayne D.E."/>
        </authorList>
    </citation>
    <scope>NUCLEOTIDE SEQUENCE [LARGE SCALE GENOMIC DNA]</scope>
    <source>
        <strain evidence="1 2">DSM 12816</strain>
    </source>
</reference>
<keyword evidence="2" id="KW-1185">Reference proteome</keyword>
<accession>A0A1W2CSP5</accession>
<dbReference type="EMBL" id="FWXW01000013">
    <property type="protein sequence ID" value="SMC88241.1"/>
    <property type="molecule type" value="Genomic_DNA"/>
</dbReference>
<dbReference type="Proteomes" id="UP000192790">
    <property type="component" value="Unassembled WGS sequence"/>
</dbReference>
<sequence length="189" mass="20862">MKGIAKYGDTVTDLLHGAAKNADDAAEWGLLVSAVRKAEDSGGILKSAARNADELAEDAGKIFTQGSKIPDELLKTKPSNPPVVNRWLEGGGKIEINDNGMWKYTNSKGASVTYKNGYPDFKRSGHVVQEVDIGPFRERSADFRLADQLAPNGPKNLRNTWHHHEDGRTLQEVNRRTHEMFSTKATFQS</sequence>
<evidence type="ECO:0000313" key="2">
    <source>
        <dbReference type="Proteomes" id="UP000192790"/>
    </source>
</evidence>
<dbReference type="Pfam" id="PF12639">
    <property type="entry name" value="Colicin-DNase"/>
    <property type="match status" value="1"/>
</dbReference>
<dbReference type="STRING" id="1122930.SAMN02745168_0217"/>
<dbReference type="RefSeq" id="WP_084235636.1">
    <property type="nucleotide sequence ID" value="NZ_FWXW01000013.1"/>
</dbReference>
<evidence type="ECO:0000313" key="1">
    <source>
        <dbReference type="EMBL" id="SMC88241.1"/>
    </source>
</evidence>
<name>A0A1W2CSP5_9FIRM</name>